<dbReference type="Proteomes" id="UP000654123">
    <property type="component" value="Unassembled WGS sequence"/>
</dbReference>
<dbReference type="EMBL" id="BMSV01000003">
    <property type="protein sequence ID" value="GGQ01570.1"/>
    <property type="molecule type" value="Genomic_DNA"/>
</dbReference>
<dbReference type="RefSeq" id="WP_189531981.1">
    <property type="nucleotide sequence ID" value="NZ_BMSV01000003.1"/>
</dbReference>
<accession>A0A918AYN3</accession>
<proteinExistence type="predicted"/>
<gene>
    <name evidence="2" type="ORF">GCM10010249_20010</name>
</gene>
<protein>
    <submittedName>
        <fullName evidence="2">Uncharacterized protein</fullName>
    </submittedName>
</protein>
<keyword evidence="3" id="KW-1185">Reference proteome</keyword>
<comment type="caution">
    <text evidence="2">The sequence shown here is derived from an EMBL/GenBank/DDBJ whole genome shotgun (WGS) entry which is preliminary data.</text>
</comment>
<name>A0A918AYN3_9ACTN</name>
<reference evidence="2" key="1">
    <citation type="journal article" date="2014" name="Int. J. Syst. Evol. Microbiol.">
        <title>Complete genome sequence of Corynebacterium casei LMG S-19264T (=DSM 44701T), isolated from a smear-ripened cheese.</title>
        <authorList>
            <consortium name="US DOE Joint Genome Institute (JGI-PGF)"/>
            <person name="Walter F."/>
            <person name="Albersmeier A."/>
            <person name="Kalinowski J."/>
            <person name="Ruckert C."/>
        </authorList>
    </citation>
    <scope>NUCLEOTIDE SEQUENCE</scope>
    <source>
        <strain evidence="2">JCM 4335</strain>
    </source>
</reference>
<evidence type="ECO:0000313" key="2">
    <source>
        <dbReference type="EMBL" id="GGQ01570.1"/>
    </source>
</evidence>
<organism evidence="2 3">
    <name type="scientific">Streptomyces roseolilacinus</name>
    <dbReference type="NCBI Taxonomy" id="66904"/>
    <lineage>
        <taxon>Bacteria</taxon>
        <taxon>Bacillati</taxon>
        <taxon>Actinomycetota</taxon>
        <taxon>Actinomycetes</taxon>
        <taxon>Kitasatosporales</taxon>
        <taxon>Streptomycetaceae</taxon>
        <taxon>Streptomyces</taxon>
    </lineage>
</organism>
<dbReference type="AlphaFoldDB" id="A0A918AYN3"/>
<reference evidence="2" key="2">
    <citation type="submission" date="2020-09" db="EMBL/GenBank/DDBJ databases">
        <authorList>
            <person name="Sun Q."/>
            <person name="Ohkuma M."/>
        </authorList>
    </citation>
    <scope>NUCLEOTIDE SEQUENCE</scope>
    <source>
        <strain evidence="2">JCM 4335</strain>
    </source>
</reference>
<sequence>MADSAADGPHHDDDAALLDPSVLVHAQRLVDDEPPEAGVEVGEGVPEDLLDVGVLTVDPLDDRRVVRRGAAAGPTGPSGERPPAG</sequence>
<feature type="region of interest" description="Disordered" evidence="1">
    <location>
        <begin position="65"/>
        <end position="85"/>
    </location>
</feature>
<evidence type="ECO:0000256" key="1">
    <source>
        <dbReference type="SAM" id="MobiDB-lite"/>
    </source>
</evidence>
<evidence type="ECO:0000313" key="3">
    <source>
        <dbReference type="Proteomes" id="UP000654123"/>
    </source>
</evidence>